<evidence type="ECO:0000256" key="3">
    <source>
        <dbReference type="ARBA" id="ARBA00022676"/>
    </source>
</evidence>
<dbReference type="GO" id="GO:0009032">
    <property type="term" value="F:thymidine phosphorylase activity"/>
    <property type="evidence" value="ECO:0007669"/>
    <property type="project" value="UniProtKB-EC"/>
</dbReference>
<organism evidence="6 7">
    <name type="scientific">Ornatilinea apprima</name>
    <dbReference type="NCBI Taxonomy" id="1134406"/>
    <lineage>
        <taxon>Bacteria</taxon>
        <taxon>Bacillati</taxon>
        <taxon>Chloroflexota</taxon>
        <taxon>Anaerolineae</taxon>
        <taxon>Anaerolineales</taxon>
        <taxon>Anaerolineaceae</taxon>
        <taxon>Ornatilinea</taxon>
    </lineage>
</organism>
<dbReference type="GO" id="GO:0006213">
    <property type="term" value="P:pyrimidine nucleoside metabolic process"/>
    <property type="evidence" value="ECO:0007669"/>
    <property type="project" value="InterPro"/>
</dbReference>
<keyword evidence="4 6" id="KW-0808">Transferase</keyword>
<dbReference type="GO" id="GO:0006206">
    <property type="term" value="P:pyrimidine nucleobase metabolic process"/>
    <property type="evidence" value="ECO:0007669"/>
    <property type="project" value="InterPro"/>
</dbReference>
<dbReference type="Gene3D" id="1.20.970.10">
    <property type="entry name" value="Transferase, Pyrimidine Nucleoside Phosphorylase, Chain C"/>
    <property type="match status" value="1"/>
</dbReference>
<dbReference type="SMART" id="SM00941">
    <property type="entry name" value="PYNP_C"/>
    <property type="match status" value="1"/>
</dbReference>
<dbReference type="InterPro" id="IPR036320">
    <property type="entry name" value="Glycosyl_Trfase_fam3_N_dom_sf"/>
</dbReference>
<comment type="similarity">
    <text evidence="1">Belongs to the thymidine/pyrimidine-nucleoside phosphorylase family.</text>
</comment>
<dbReference type="OrthoDB" id="9763887at2"/>
<gene>
    <name evidence="6" type="primary">deoA</name>
    <name evidence="6" type="ORF">ADN00_07140</name>
</gene>
<dbReference type="PIRSF" id="PIRSF000478">
    <property type="entry name" value="TP_PyNP"/>
    <property type="match status" value="1"/>
</dbReference>
<evidence type="ECO:0000256" key="4">
    <source>
        <dbReference type="ARBA" id="ARBA00022679"/>
    </source>
</evidence>
<dbReference type="FunFam" id="3.40.1030.10:FF:000003">
    <property type="entry name" value="Pyrimidine-nucleoside phosphorylase"/>
    <property type="match status" value="1"/>
</dbReference>
<dbReference type="PANTHER" id="PTHR10515:SF0">
    <property type="entry name" value="THYMIDINE PHOSPHORYLASE"/>
    <property type="match status" value="1"/>
</dbReference>
<dbReference type="Gene3D" id="3.40.1030.10">
    <property type="entry name" value="Nucleoside phosphorylase/phosphoribosyltransferase catalytic domain"/>
    <property type="match status" value="1"/>
</dbReference>
<dbReference type="EMBL" id="LGCL01000019">
    <property type="protein sequence ID" value="KPL78241.1"/>
    <property type="molecule type" value="Genomic_DNA"/>
</dbReference>
<evidence type="ECO:0000256" key="1">
    <source>
        <dbReference type="ARBA" id="ARBA00006915"/>
    </source>
</evidence>
<dbReference type="InterPro" id="IPR036566">
    <property type="entry name" value="PYNP-like_C_sf"/>
</dbReference>
<protein>
    <submittedName>
        <fullName evidence="6">Thymidine phosphorylase</fullName>
        <ecNumber evidence="6">2.4.2.4</ecNumber>
    </submittedName>
</protein>
<keyword evidence="7" id="KW-1185">Reference proteome</keyword>
<dbReference type="Gene3D" id="3.90.1170.30">
    <property type="entry name" value="Pyrimidine nucleoside phosphorylase-like, C-terminal domain"/>
    <property type="match status" value="1"/>
</dbReference>
<dbReference type="Pfam" id="PF07831">
    <property type="entry name" value="PYNP_C"/>
    <property type="match status" value="1"/>
</dbReference>
<dbReference type="AlphaFoldDB" id="A0A0P6XNT6"/>
<dbReference type="Pfam" id="PF02885">
    <property type="entry name" value="Glycos_trans_3N"/>
    <property type="match status" value="1"/>
</dbReference>
<dbReference type="Proteomes" id="UP000050417">
    <property type="component" value="Unassembled WGS sequence"/>
</dbReference>
<name>A0A0P6XNT6_9CHLR</name>
<dbReference type="InterPro" id="IPR018090">
    <property type="entry name" value="Pyrmidine_PPas_bac/euk"/>
</dbReference>
<feature type="domain" description="Pyrimidine nucleoside phosphorylase C-terminal" evidence="5">
    <location>
        <begin position="345"/>
        <end position="419"/>
    </location>
</feature>
<dbReference type="InterPro" id="IPR000312">
    <property type="entry name" value="Glycosyl_Trfase_fam3"/>
</dbReference>
<evidence type="ECO:0000256" key="2">
    <source>
        <dbReference type="ARBA" id="ARBA00011738"/>
    </source>
</evidence>
<dbReference type="InterPro" id="IPR017459">
    <property type="entry name" value="Glycosyl_Trfase_fam3_N_dom"/>
</dbReference>
<accession>A0A0P6XNT6</accession>
<evidence type="ECO:0000259" key="5">
    <source>
        <dbReference type="SMART" id="SM00941"/>
    </source>
</evidence>
<dbReference type="InterPro" id="IPR035902">
    <property type="entry name" value="Nuc_phospho_transferase"/>
</dbReference>
<keyword evidence="3 6" id="KW-0328">Glycosyltransferase</keyword>
<dbReference type="PANTHER" id="PTHR10515">
    <property type="entry name" value="THYMIDINE PHOSPHORYLASE"/>
    <property type="match status" value="1"/>
</dbReference>
<evidence type="ECO:0000313" key="7">
    <source>
        <dbReference type="Proteomes" id="UP000050417"/>
    </source>
</evidence>
<comment type="subunit">
    <text evidence="2">Homodimer.</text>
</comment>
<dbReference type="NCBIfam" id="TIGR02644">
    <property type="entry name" value="Y_phosphoryl"/>
    <property type="match status" value="1"/>
</dbReference>
<dbReference type="PATRIC" id="fig|1134406.4.peg.3246"/>
<sequence>MRAVDIIIKKRDHEVLTREEIDFFVSGFSKNEIPDYQVAAWAMAVLLNGMTDQETTDLTLAMVRSGEMLDFSHVVDTVVDKHSTGGVGDKTTLVVAPIVAACGLPVGKMSGRGLGFSGGTLDKMESIPGYRVDLTRDEFVRQLKEVGIVLSGQSADLAPADGKLYALRDVTGTVPSMPLIASSVMSKKIAAGANAILLDVKTGVGAFMETEEDARKLAELMVAIGKLSGRKVIGMISDMNQPLGFAVGNALEVKEAIDALHGEGPDDFMEHCLVVSSYMLLMAKRAETLDDAREMCERSIADGSALEMFKKLVAAQGGDVSYVDHPEKLPQASLVETITASQDGFVQQINAREIGETSVELGAGRARKGDPVDHAVGIVVHCKVGDAVKQGEELASVHANDEAKLSAAVERVKGAFVVGSEACEPLPLFYGVIE</sequence>
<dbReference type="NCBIfam" id="NF004747">
    <property type="entry name" value="PRK06078.1"/>
    <property type="match status" value="1"/>
</dbReference>
<dbReference type="InterPro" id="IPR013102">
    <property type="entry name" value="PYNP_C"/>
</dbReference>
<dbReference type="SUPFAM" id="SSF52418">
    <property type="entry name" value="Nucleoside phosphorylase/phosphoribosyltransferase catalytic domain"/>
    <property type="match status" value="1"/>
</dbReference>
<dbReference type="RefSeq" id="WP_075062294.1">
    <property type="nucleotide sequence ID" value="NZ_LGCL01000019.1"/>
</dbReference>
<evidence type="ECO:0000313" key="6">
    <source>
        <dbReference type="EMBL" id="KPL78241.1"/>
    </source>
</evidence>
<dbReference type="EC" id="2.4.2.4" evidence="6"/>
<reference evidence="6 7" key="1">
    <citation type="submission" date="2015-07" db="EMBL/GenBank/DDBJ databases">
        <title>Genome sequence of Ornatilinea apprima DSM 23815.</title>
        <authorList>
            <person name="Hemp J."/>
            <person name="Ward L.M."/>
            <person name="Pace L.A."/>
            <person name="Fischer W.W."/>
        </authorList>
    </citation>
    <scope>NUCLEOTIDE SEQUENCE [LARGE SCALE GENOMIC DNA]</scope>
    <source>
        <strain evidence="6 7">P3M-1</strain>
    </source>
</reference>
<dbReference type="STRING" id="1134406.ADN00_07140"/>
<dbReference type="GO" id="GO:0004645">
    <property type="term" value="F:1,4-alpha-oligoglucan phosphorylase activity"/>
    <property type="evidence" value="ECO:0007669"/>
    <property type="project" value="InterPro"/>
</dbReference>
<dbReference type="SUPFAM" id="SSF54680">
    <property type="entry name" value="Pyrimidine nucleoside phosphorylase C-terminal domain"/>
    <property type="match status" value="1"/>
</dbReference>
<proteinExistence type="inferred from homology"/>
<dbReference type="Pfam" id="PF00591">
    <property type="entry name" value="Glycos_transf_3"/>
    <property type="match status" value="1"/>
</dbReference>
<dbReference type="NCBIfam" id="NF004490">
    <property type="entry name" value="PRK05820.1"/>
    <property type="match status" value="1"/>
</dbReference>
<comment type="caution">
    <text evidence="6">The sequence shown here is derived from an EMBL/GenBank/DDBJ whole genome shotgun (WGS) entry which is preliminary data.</text>
</comment>
<dbReference type="SUPFAM" id="SSF47648">
    <property type="entry name" value="Nucleoside phosphorylase/phosphoribosyltransferase N-terminal domain"/>
    <property type="match status" value="1"/>
</dbReference>
<dbReference type="GO" id="GO:0005829">
    <property type="term" value="C:cytosol"/>
    <property type="evidence" value="ECO:0007669"/>
    <property type="project" value="TreeGrafter"/>
</dbReference>
<dbReference type="InterPro" id="IPR000053">
    <property type="entry name" value="Thymidine/pyrmidine_PPase"/>
</dbReference>